<name>A0A2A8BN34_9BACI</name>
<gene>
    <name evidence="9" type="ORF">CN611_15395</name>
</gene>
<dbReference type="InterPro" id="IPR050436">
    <property type="entry name" value="IsdA"/>
</dbReference>
<dbReference type="PROSITE" id="PS50978">
    <property type="entry name" value="NEAT"/>
    <property type="match status" value="1"/>
</dbReference>
<dbReference type="CDD" id="cd06920">
    <property type="entry name" value="NEAT"/>
    <property type="match status" value="1"/>
</dbReference>
<dbReference type="PANTHER" id="PTHR37824:SF1">
    <property type="entry name" value="IRON-REGULATED SURFACE DETERMINANT PROTEIN C"/>
    <property type="match status" value="1"/>
</dbReference>
<feature type="chain" id="PRO_5012608520" evidence="7">
    <location>
        <begin position="29"/>
        <end position="191"/>
    </location>
</feature>
<feature type="compositionally biased region" description="Basic and acidic residues" evidence="6">
    <location>
        <begin position="159"/>
        <end position="172"/>
    </location>
</feature>
<dbReference type="Pfam" id="PF05031">
    <property type="entry name" value="NEAT"/>
    <property type="match status" value="1"/>
</dbReference>
<dbReference type="Gene3D" id="2.60.40.1850">
    <property type="match status" value="1"/>
</dbReference>
<dbReference type="PANTHER" id="PTHR37824">
    <property type="entry name" value="IRON-REGULATED SURFACE DETERMINANT PROTEIN C"/>
    <property type="match status" value="1"/>
</dbReference>
<protein>
    <submittedName>
        <fullName evidence="9">NEAT domain-containing leucine-rich repeat protein</fullName>
    </submittedName>
</protein>
<feature type="domain" description="NEAT" evidence="8">
    <location>
        <begin position="41"/>
        <end position="165"/>
    </location>
</feature>
<feature type="region of interest" description="Disordered" evidence="6">
    <location>
        <begin position="159"/>
        <end position="191"/>
    </location>
</feature>
<evidence type="ECO:0000259" key="8">
    <source>
        <dbReference type="PROSITE" id="PS50978"/>
    </source>
</evidence>
<dbReference type="EMBL" id="NUDL01000044">
    <property type="protein sequence ID" value="PEM55250.1"/>
    <property type="molecule type" value="Genomic_DNA"/>
</dbReference>
<comment type="subcellular location">
    <subcellularLocation>
        <location evidence="1">Secreted</location>
        <location evidence="1">Cell wall</location>
        <topology evidence="1">Peptidoglycan-anchor</topology>
    </subcellularLocation>
</comment>
<keyword evidence="4 7" id="KW-0732">Signal</keyword>
<keyword evidence="2" id="KW-0134">Cell wall</keyword>
<evidence type="ECO:0000256" key="5">
    <source>
        <dbReference type="ARBA" id="ARBA00023088"/>
    </source>
</evidence>
<dbReference type="Proteomes" id="UP000220621">
    <property type="component" value="Unassembled WGS sequence"/>
</dbReference>
<evidence type="ECO:0000313" key="10">
    <source>
        <dbReference type="Proteomes" id="UP000220621"/>
    </source>
</evidence>
<sequence length="191" mass="21591">MKKSYIKALVVATTLAIPFATYSTPALAALKAEANQSVAAASERTYDTEIKIYKDQKDEPSMVSQYIKNPKVAIEDGKKIVTVTIQDSDYFQYLRIEDKNQPGVFQDVKVLSEDKRKNGTKVVQFEIGEFEKKHNMQMHILIPAIGYDHKYQVQFEIKDPTVGDKETEKPDDNANSGNTETDHPIDSQNMI</sequence>
<feature type="non-terminal residue" evidence="9">
    <location>
        <position position="191"/>
    </location>
</feature>
<dbReference type="InterPro" id="IPR037250">
    <property type="entry name" value="NEAT_dom_sf"/>
</dbReference>
<keyword evidence="5" id="KW-0572">Peptidoglycan-anchor</keyword>
<evidence type="ECO:0000313" key="9">
    <source>
        <dbReference type="EMBL" id="PEM55250.1"/>
    </source>
</evidence>
<comment type="caution">
    <text evidence="9">The sequence shown here is derived from an EMBL/GenBank/DDBJ whole genome shotgun (WGS) entry which is preliminary data.</text>
</comment>
<keyword evidence="3" id="KW-0964">Secreted</keyword>
<evidence type="ECO:0000256" key="7">
    <source>
        <dbReference type="SAM" id="SignalP"/>
    </source>
</evidence>
<organism evidence="9 10">
    <name type="scientific">Bacillus wiedmannii</name>
    <dbReference type="NCBI Taxonomy" id="1890302"/>
    <lineage>
        <taxon>Bacteria</taxon>
        <taxon>Bacillati</taxon>
        <taxon>Bacillota</taxon>
        <taxon>Bacilli</taxon>
        <taxon>Bacillales</taxon>
        <taxon>Bacillaceae</taxon>
        <taxon>Bacillus</taxon>
        <taxon>Bacillus cereus group</taxon>
    </lineage>
</organism>
<accession>A0A2A8BN34</accession>
<evidence type="ECO:0000256" key="3">
    <source>
        <dbReference type="ARBA" id="ARBA00022525"/>
    </source>
</evidence>
<evidence type="ECO:0000256" key="1">
    <source>
        <dbReference type="ARBA" id="ARBA00004168"/>
    </source>
</evidence>
<proteinExistence type="predicted"/>
<dbReference type="InterPro" id="IPR006635">
    <property type="entry name" value="NEAT_dom"/>
</dbReference>
<dbReference type="RefSeq" id="WP_179866085.1">
    <property type="nucleotide sequence ID" value="NZ_NUDL01000044.1"/>
</dbReference>
<dbReference type="SUPFAM" id="SSF158911">
    <property type="entry name" value="NEAT domain-like"/>
    <property type="match status" value="1"/>
</dbReference>
<evidence type="ECO:0000256" key="6">
    <source>
        <dbReference type="SAM" id="MobiDB-lite"/>
    </source>
</evidence>
<feature type="signal peptide" evidence="7">
    <location>
        <begin position="1"/>
        <end position="28"/>
    </location>
</feature>
<evidence type="ECO:0000256" key="2">
    <source>
        <dbReference type="ARBA" id="ARBA00022512"/>
    </source>
</evidence>
<reference evidence="9 10" key="1">
    <citation type="submission" date="2017-09" db="EMBL/GenBank/DDBJ databases">
        <title>Large-scale bioinformatics analysis of Bacillus genomes uncovers conserved roles of natural products in bacterial physiology.</title>
        <authorList>
            <consortium name="Agbiome Team Llc"/>
            <person name="Bleich R.M."/>
            <person name="Grubbs K.J."/>
            <person name="Santa Maria K.C."/>
            <person name="Allen S.E."/>
            <person name="Farag S."/>
            <person name="Shank E.A."/>
            <person name="Bowers A."/>
        </authorList>
    </citation>
    <scope>NUCLEOTIDE SEQUENCE [LARGE SCALE GENOMIC DNA]</scope>
    <source>
        <strain evidence="9 10">AFS010764</strain>
    </source>
</reference>
<dbReference type="AlphaFoldDB" id="A0A2A8BN34"/>
<dbReference type="SMART" id="SM00725">
    <property type="entry name" value="NEAT"/>
    <property type="match status" value="1"/>
</dbReference>
<evidence type="ECO:0000256" key="4">
    <source>
        <dbReference type="ARBA" id="ARBA00022729"/>
    </source>
</evidence>